<evidence type="ECO:0000259" key="6">
    <source>
        <dbReference type="PROSITE" id="PS51703"/>
    </source>
</evidence>
<dbReference type="PANTHER" id="PTHR45762">
    <property type="entry name" value="ZINC FINGER RNA-BINDING PROTEIN"/>
    <property type="match status" value="1"/>
</dbReference>
<dbReference type="FunFam" id="3.30.460.10:FF:000010">
    <property type="entry name" value="Zinc finger RNA-binding protein 2"/>
    <property type="match status" value="1"/>
</dbReference>
<keyword evidence="3" id="KW-0862">Zinc</keyword>
<dbReference type="InterPro" id="IPR006561">
    <property type="entry name" value="DZF_dom"/>
</dbReference>
<dbReference type="InterPro" id="IPR013087">
    <property type="entry name" value="Znf_C2H2_type"/>
</dbReference>
<dbReference type="EMBL" id="CAJVCH010410800">
    <property type="protein sequence ID" value="CAG7818082.1"/>
    <property type="molecule type" value="Genomic_DNA"/>
</dbReference>
<feature type="chain" id="PRO_5035286832" description="DZF domain-containing protein" evidence="5">
    <location>
        <begin position="16"/>
        <end position="984"/>
    </location>
</feature>
<keyword evidence="5" id="KW-0732">Signal</keyword>
<dbReference type="GO" id="GO:0071011">
    <property type="term" value="C:precatalytic spliceosome"/>
    <property type="evidence" value="ECO:0007669"/>
    <property type="project" value="TreeGrafter"/>
</dbReference>
<keyword evidence="1" id="KW-0479">Metal-binding</keyword>
<dbReference type="InterPro" id="IPR049402">
    <property type="entry name" value="DZF_dom_C"/>
</dbReference>
<organism evidence="7 8">
    <name type="scientific">Allacma fusca</name>
    <dbReference type="NCBI Taxonomy" id="39272"/>
    <lineage>
        <taxon>Eukaryota</taxon>
        <taxon>Metazoa</taxon>
        <taxon>Ecdysozoa</taxon>
        <taxon>Arthropoda</taxon>
        <taxon>Hexapoda</taxon>
        <taxon>Collembola</taxon>
        <taxon>Symphypleona</taxon>
        <taxon>Sminthuridae</taxon>
        <taxon>Allacma</taxon>
    </lineage>
</organism>
<dbReference type="Pfam" id="PF20965">
    <property type="entry name" value="DZF_C"/>
    <property type="match status" value="1"/>
</dbReference>
<protein>
    <recommendedName>
        <fullName evidence="6">DZF domain-containing protein</fullName>
    </recommendedName>
</protein>
<feature type="compositionally biased region" description="Pro residues" evidence="4">
    <location>
        <begin position="563"/>
        <end position="578"/>
    </location>
</feature>
<gene>
    <name evidence="7" type="ORF">AFUS01_LOCUS28609</name>
</gene>
<evidence type="ECO:0000313" key="7">
    <source>
        <dbReference type="EMBL" id="CAG7818082.1"/>
    </source>
</evidence>
<accession>A0A8J2PCF7</accession>
<feature type="region of interest" description="Disordered" evidence="4">
    <location>
        <begin position="928"/>
        <end position="984"/>
    </location>
</feature>
<dbReference type="Pfam" id="PF07528">
    <property type="entry name" value="DZF_N"/>
    <property type="match status" value="1"/>
</dbReference>
<evidence type="ECO:0000256" key="4">
    <source>
        <dbReference type="SAM" id="MobiDB-lite"/>
    </source>
</evidence>
<feature type="region of interest" description="Disordered" evidence="4">
    <location>
        <begin position="509"/>
        <end position="587"/>
    </location>
</feature>
<dbReference type="PROSITE" id="PS00028">
    <property type="entry name" value="ZINC_FINGER_C2H2_1"/>
    <property type="match status" value="1"/>
</dbReference>
<dbReference type="PROSITE" id="PS51703">
    <property type="entry name" value="DZF"/>
    <property type="match status" value="1"/>
</dbReference>
<evidence type="ECO:0000256" key="5">
    <source>
        <dbReference type="SAM" id="SignalP"/>
    </source>
</evidence>
<dbReference type="SMART" id="SM00572">
    <property type="entry name" value="DZF"/>
    <property type="match status" value="1"/>
</dbReference>
<feature type="domain" description="DZF" evidence="6">
    <location>
        <begin position="580"/>
        <end position="969"/>
    </location>
</feature>
<evidence type="ECO:0000256" key="3">
    <source>
        <dbReference type="ARBA" id="ARBA00022833"/>
    </source>
</evidence>
<dbReference type="FunFam" id="1.10.1410.40:FF:000001">
    <property type="entry name" value="interleukin enhancer-binding factor 3 isoform X1"/>
    <property type="match status" value="1"/>
</dbReference>
<dbReference type="PANTHER" id="PTHR45762:SF3">
    <property type="entry name" value="ZINC-FINGER PROTEIN AT 72D, ISOFORM B"/>
    <property type="match status" value="1"/>
</dbReference>
<dbReference type="GO" id="GO:0003725">
    <property type="term" value="F:double-stranded RNA binding"/>
    <property type="evidence" value="ECO:0007669"/>
    <property type="project" value="TreeGrafter"/>
</dbReference>
<comment type="caution">
    <text evidence="7">The sequence shown here is derived from an EMBL/GenBank/DDBJ whole genome shotgun (WGS) entry which is preliminary data.</text>
</comment>
<feature type="signal peptide" evidence="5">
    <location>
        <begin position="1"/>
        <end position="15"/>
    </location>
</feature>
<evidence type="ECO:0000313" key="8">
    <source>
        <dbReference type="Proteomes" id="UP000708208"/>
    </source>
</evidence>
<feature type="compositionally biased region" description="Basic and acidic residues" evidence="4">
    <location>
        <begin position="959"/>
        <end position="969"/>
    </location>
</feature>
<dbReference type="SMART" id="SM00451">
    <property type="entry name" value="ZnF_U1"/>
    <property type="match status" value="3"/>
</dbReference>
<dbReference type="Pfam" id="PF12874">
    <property type="entry name" value="zf-met"/>
    <property type="match status" value="2"/>
</dbReference>
<feature type="compositionally biased region" description="Low complexity" evidence="4">
    <location>
        <begin position="427"/>
        <end position="437"/>
    </location>
</feature>
<dbReference type="InterPro" id="IPR022755">
    <property type="entry name" value="Znf_C2H2_jaz"/>
</dbReference>
<dbReference type="GO" id="GO:0008270">
    <property type="term" value="F:zinc ion binding"/>
    <property type="evidence" value="ECO:0007669"/>
    <property type="project" value="UniProtKB-KW"/>
</dbReference>
<dbReference type="Pfam" id="PF12171">
    <property type="entry name" value="zf-C2H2_jaz"/>
    <property type="match status" value="1"/>
</dbReference>
<feature type="region of interest" description="Disordered" evidence="4">
    <location>
        <begin position="407"/>
        <end position="437"/>
    </location>
</feature>
<dbReference type="InterPro" id="IPR003604">
    <property type="entry name" value="Matrin/U1-like-C_Znf_C2H2"/>
</dbReference>
<dbReference type="Proteomes" id="UP000708208">
    <property type="component" value="Unassembled WGS sequence"/>
</dbReference>
<dbReference type="AlphaFoldDB" id="A0A8J2PCF7"/>
<dbReference type="FunFam" id="3.30.160.60:FF:000210">
    <property type="entry name" value="Zinc finger RNA-binding protein 2"/>
    <property type="match status" value="1"/>
</dbReference>
<sequence>MLFTAFYVMVNLVLAPTGIPVVEIVFNRGLRRRTVEAAEGLRATPAHEEQIRHTTFICRGINMATNNYYGFTHGGTQYGNQYQAPASTGYTSAHSQYGGSAATPNPSNQAYAANSNDQYMLSGYTRPAGQVPVPAAQAQQPYYGQTQTYPSPMGATPGSKAAATGAPRTAATSTVYPTYSANTATSSYAGFTPPASATAPSSNKTFTNYEQAVYNAVTAYAQGTTGVSRGGNQGFKRGGNKMKGTRAPPKPQALHYCDVCKISCAGPQTYKEHLDGQKHKKKEAAAKVGTPVLSKGSPPGLRCELCDVTCTGNDAYAAHIRGAKHQKVLKLHTKLGKPIPSDNPTVVTAGAANASPASNSVKAVPLAAVSTAVGTPPASFPKSTPPKINFIGPKTDQAFVAASSTNAGSVSTTAPAPKESASNHDFTTPVPGTITTPGTLIVPSTTTTVSLPQPEVKDASPNAVYLEKEIQPVGQDYIEEVRSDDGKIVSFNCKLCECRFNDPNAKEMHMKGRRHRLQYKKKVNPDLVVDVKPSSRQKKIDESRRNRAAAGAGGNRRSQLPADPFPRGPPVPLLPPGGPRGFGPPGYHAPPNPMFYIPPLIRRNDSPEDLYVMAKHSDIYPQEDELQAIQKIVSNTEKALKFVSDQFAELDAKKVNGIKQEEGSEQQSKTEAELQAHRILKGVMRVGHLAKGLLLRGDRTVELVVLCSEKPTLGMLSRVAETLPGQLQVVAPDDNYEVLRDISSACVVVASTQEPKIEVVVTLTSPLLRGPAPGEATANQVKDDPDVLDKEKCLDALAALRHAKWFQARATSLQSCVILIRIFRDICQRVDEWNSFPCWAIELLTEKVINSVGVPVSPGDGFRLILEAISSGILLPGGISLQDPCEKDSVDALRIMSAQQRNDVTAYGQKALRMMTFRRIHEVLGMEPLQRFNKKGENTRKRRRNESTGGEAEDSEAVADGKKDKKDDIVAVENPAAATENSVS</sequence>
<dbReference type="InterPro" id="IPR049401">
    <property type="entry name" value="DZF_dom_N"/>
</dbReference>
<evidence type="ECO:0000256" key="2">
    <source>
        <dbReference type="ARBA" id="ARBA00022771"/>
    </source>
</evidence>
<feature type="compositionally biased region" description="Basic residues" evidence="4">
    <location>
        <begin position="511"/>
        <end position="522"/>
    </location>
</feature>
<dbReference type="FunFam" id="3.30.160.60:FF:002080">
    <property type="entry name" value="Zinc finger RNA-binding protein"/>
    <property type="match status" value="1"/>
</dbReference>
<keyword evidence="8" id="KW-1185">Reference proteome</keyword>
<name>A0A8J2PCF7_9HEXA</name>
<proteinExistence type="predicted"/>
<dbReference type="OrthoDB" id="8898434at2759"/>
<evidence type="ECO:0000256" key="1">
    <source>
        <dbReference type="ARBA" id="ARBA00022723"/>
    </source>
</evidence>
<dbReference type="GO" id="GO:0003727">
    <property type="term" value="F:single-stranded RNA binding"/>
    <property type="evidence" value="ECO:0007669"/>
    <property type="project" value="TreeGrafter"/>
</dbReference>
<reference evidence="7" key="1">
    <citation type="submission" date="2021-06" db="EMBL/GenBank/DDBJ databases">
        <authorList>
            <person name="Hodson N. C."/>
            <person name="Mongue J. A."/>
            <person name="Jaron S. K."/>
        </authorList>
    </citation>
    <scope>NUCLEOTIDE SEQUENCE</scope>
</reference>
<keyword evidence="2" id="KW-0863">Zinc-finger</keyword>
<dbReference type="SMART" id="SM00355">
    <property type="entry name" value="ZnF_C2H2"/>
    <property type="match status" value="3"/>
</dbReference>